<dbReference type="EMBL" id="JADIKC010000003">
    <property type="protein sequence ID" value="MBM7120503.1"/>
    <property type="molecule type" value="Genomic_DNA"/>
</dbReference>
<keyword evidence="10" id="KW-1185">Reference proteome</keyword>
<evidence type="ECO:0000313" key="10">
    <source>
        <dbReference type="Proteomes" id="UP001430065"/>
    </source>
</evidence>
<feature type="transmembrane region" description="Helical" evidence="7">
    <location>
        <begin position="73"/>
        <end position="97"/>
    </location>
</feature>
<protein>
    <submittedName>
        <fullName evidence="9">RDD family protein</fullName>
    </submittedName>
</protein>
<evidence type="ECO:0000256" key="1">
    <source>
        <dbReference type="ARBA" id="ARBA00004651"/>
    </source>
</evidence>
<proteinExistence type="predicted"/>
<feature type="region of interest" description="Disordered" evidence="6">
    <location>
        <begin position="1"/>
        <end position="27"/>
    </location>
</feature>
<evidence type="ECO:0000256" key="7">
    <source>
        <dbReference type="SAM" id="Phobius"/>
    </source>
</evidence>
<keyword evidence="3 7" id="KW-0812">Transmembrane</keyword>
<sequence length="175" mass="18968">MENTGTHNPYEAPAAPSMPPSSSDSDAGFVKAERGTRFLAVLLDGLVYVGVMIPFFIAVAVSGGFKRSTGNGGMFAAIMGIGALAFLCLFIYNLVLLNREGQTLGKRWMKVRIVRSNGERAGLGRIFWLRMFAPGIITRIPLVGVIFAIADPLFIFGEERRCVHDLMADTIVVNA</sequence>
<evidence type="ECO:0000256" key="2">
    <source>
        <dbReference type="ARBA" id="ARBA00022475"/>
    </source>
</evidence>
<evidence type="ECO:0000256" key="5">
    <source>
        <dbReference type="ARBA" id="ARBA00023136"/>
    </source>
</evidence>
<dbReference type="InterPro" id="IPR010432">
    <property type="entry name" value="RDD"/>
</dbReference>
<dbReference type="RefSeq" id="WP_204634982.1">
    <property type="nucleotide sequence ID" value="NZ_JADIKC010000003.1"/>
</dbReference>
<dbReference type="Pfam" id="PF06271">
    <property type="entry name" value="RDD"/>
    <property type="match status" value="1"/>
</dbReference>
<evidence type="ECO:0000256" key="3">
    <source>
        <dbReference type="ARBA" id="ARBA00022692"/>
    </source>
</evidence>
<reference evidence="9 10" key="1">
    <citation type="submission" date="2020-10" db="EMBL/GenBank/DDBJ databases">
        <title>Phylogeny of dyella-like bacteria.</title>
        <authorList>
            <person name="Fu J."/>
        </authorList>
    </citation>
    <scope>NUCLEOTIDE SEQUENCE [LARGE SCALE GENOMIC DNA]</scope>
    <source>
        <strain evidence="9 10">THG-B117</strain>
    </source>
</reference>
<evidence type="ECO:0000256" key="6">
    <source>
        <dbReference type="SAM" id="MobiDB-lite"/>
    </source>
</evidence>
<comment type="subcellular location">
    <subcellularLocation>
        <location evidence="1">Cell membrane</location>
        <topology evidence="1">Multi-pass membrane protein</topology>
    </subcellularLocation>
</comment>
<dbReference type="PANTHER" id="PTHR36115:SF4">
    <property type="entry name" value="MEMBRANE PROTEIN"/>
    <property type="match status" value="1"/>
</dbReference>
<gene>
    <name evidence="9" type="ORF">ISP20_04940</name>
</gene>
<accession>A0ABS2JR24</accession>
<evidence type="ECO:0000259" key="8">
    <source>
        <dbReference type="Pfam" id="PF06271"/>
    </source>
</evidence>
<evidence type="ECO:0000313" key="9">
    <source>
        <dbReference type="EMBL" id="MBM7120503.1"/>
    </source>
</evidence>
<organism evidence="9 10">
    <name type="scientific">Dyella kyungheensis</name>
    <dbReference type="NCBI Taxonomy" id="1242174"/>
    <lineage>
        <taxon>Bacteria</taxon>
        <taxon>Pseudomonadati</taxon>
        <taxon>Pseudomonadota</taxon>
        <taxon>Gammaproteobacteria</taxon>
        <taxon>Lysobacterales</taxon>
        <taxon>Rhodanobacteraceae</taxon>
        <taxon>Dyella</taxon>
    </lineage>
</organism>
<dbReference type="InterPro" id="IPR051791">
    <property type="entry name" value="Pra-immunoreactive"/>
</dbReference>
<name>A0ABS2JR24_9GAMM</name>
<keyword evidence="4 7" id="KW-1133">Transmembrane helix</keyword>
<dbReference type="PANTHER" id="PTHR36115">
    <property type="entry name" value="PROLINE-RICH ANTIGEN HOMOLOG-RELATED"/>
    <property type="match status" value="1"/>
</dbReference>
<keyword evidence="2" id="KW-1003">Cell membrane</keyword>
<feature type="transmembrane region" description="Helical" evidence="7">
    <location>
        <begin position="38"/>
        <end position="61"/>
    </location>
</feature>
<feature type="domain" description="RDD" evidence="8">
    <location>
        <begin position="32"/>
        <end position="168"/>
    </location>
</feature>
<keyword evidence="5 7" id="KW-0472">Membrane</keyword>
<evidence type="ECO:0000256" key="4">
    <source>
        <dbReference type="ARBA" id="ARBA00022989"/>
    </source>
</evidence>
<feature type="compositionally biased region" description="Low complexity" evidence="6">
    <location>
        <begin position="12"/>
        <end position="27"/>
    </location>
</feature>
<feature type="transmembrane region" description="Helical" evidence="7">
    <location>
        <begin position="127"/>
        <end position="150"/>
    </location>
</feature>
<dbReference type="Proteomes" id="UP001430065">
    <property type="component" value="Unassembled WGS sequence"/>
</dbReference>
<comment type="caution">
    <text evidence="9">The sequence shown here is derived from an EMBL/GenBank/DDBJ whole genome shotgun (WGS) entry which is preliminary data.</text>
</comment>